<dbReference type="InterPro" id="IPR000210">
    <property type="entry name" value="BTB/POZ_dom"/>
</dbReference>
<comment type="caution">
    <text evidence="2">The sequence shown here is derived from an EMBL/GenBank/DDBJ whole genome shotgun (WGS) entry which is preliminary data.</text>
</comment>
<dbReference type="Proteomes" id="UP000614601">
    <property type="component" value="Unassembled WGS sequence"/>
</dbReference>
<dbReference type="AlphaFoldDB" id="A0A811KP74"/>
<dbReference type="EMBL" id="CAJFDH010000003">
    <property type="protein sequence ID" value="CAD5217121.1"/>
    <property type="molecule type" value="Genomic_DNA"/>
</dbReference>
<dbReference type="CDD" id="cd18186">
    <property type="entry name" value="BTB_POZ_ZBTB_KLHL-like"/>
    <property type="match status" value="1"/>
</dbReference>
<dbReference type="EMBL" id="CAJFCW020000003">
    <property type="protein sequence ID" value="CAG9107145.1"/>
    <property type="molecule type" value="Genomic_DNA"/>
</dbReference>
<dbReference type="PROSITE" id="PS50097">
    <property type="entry name" value="BTB"/>
    <property type="match status" value="1"/>
</dbReference>
<dbReference type="SUPFAM" id="SSF54695">
    <property type="entry name" value="POZ domain"/>
    <property type="match status" value="1"/>
</dbReference>
<proteinExistence type="predicted"/>
<sequence>MDPELIKSRHEQVQRHINWLRIQVSKIVEVPHRLELLDNQSLSDFRIIVGKRTFYVSKSFLSMKSEVFKKMFESGMKETHEGQLVLHDDEEAVEAMLFFIYGDKKIEDLNLAMKVIQLAHRYGIELLKLQCEYLIVQNLTLDLACDSLVMSKRLDLPYLALKCYEMG</sequence>
<protein>
    <recommendedName>
        <fullName evidence="1">BTB domain-containing protein</fullName>
    </recommendedName>
</protein>
<keyword evidence="3" id="KW-1185">Reference proteome</keyword>
<evidence type="ECO:0000313" key="3">
    <source>
        <dbReference type="Proteomes" id="UP000614601"/>
    </source>
</evidence>
<name>A0A811KP74_9BILA</name>
<dbReference type="Proteomes" id="UP000783686">
    <property type="component" value="Unassembled WGS sequence"/>
</dbReference>
<reference evidence="2" key="1">
    <citation type="submission" date="2020-09" db="EMBL/GenBank/DDBJ databases">
        <authorList>
            <person name="Kikuchi T."/>
        </authorList>
    </citation>
    <scope>NUCLEOTIDE SEQUENCE</scope>
    <source>
        <strain evidence="2">SH1</strain>
    </source>
</reference>
<gene>
    <name evidence="2" type="ORF">BOKJ2_LOCUS6929</name>
</gene>
<organism evidence="2 3">
    <name type="scientific">Bursaphelenchus okinawaensis</name>
    <dbReference type="NCBI Taxonomy" id="465554"/>
    <lineage>
        <taxon>Eukaryota</taxon>
        <taxon>Metazoa</taxon>
        <taxon>Ecdysozoa</taxon>
        <taxon>Nematoda</taxon>
        <taxon>Chromadorea</taxon>
        <taxon>Rhabditida</taxon>
        <taxon>Tylenchina</taxon>
        <taxon>Tylenchomorpha</taxon>
        <taxon>Aphelenchoidea</taxon>
        <taxon>Aphelenchoididae</taxon>
        <taxon>Bursaphelenchus</taxon>
    </lineage>
</organism>
<dbReference type="SMART" id="SM00225">
    <property type="entry name" value="BTB"/>
    <property type="match status" value="1"/>
</dbReference>
<accession>A0A811KP74</accession>
<dbReference type="PANTHER" id="PTHR24413">
    <property type="entry name" value="SPECKLE-TYPE POZ PROTEIN"/>
    <property type="match status" value="1"/>
</dbReference>
<dbReference type="Pfam" id="PF00651">
    <property type="entry name" value="BTB"/>
    <property type="match status" value="1"/>
</dbReference>
<feature type="domain" description="BTB" evidence="1">
    <location>
        <begin position="43"/>
        <end position="104"/>
    </location>
</feature>
<dbReference type="Gene3D" id="3.30.710.10">
    <property type="entry name" value="Potassium Channel Kv1.1, Chain A"/>
    <property type="match status" value="1"/>
</dbReference>
<evidence type="ECO:0000259" key="1">
    <source>
        <dbReference type="PROSITE" id="PS50097"/>
    </source>
</evidence>
<dbReference type="OrthoDB" id="5873924at2759"/>
<evidence type="ECO:0000313" key="2">
    <source>
        <dbReference type="EMBL" id="CAD5217121.1"/>
    </source>
</evidence>
<dbReference type="InterPro" id="IPR011333">
    <property type="entry name" value="SKP1/BTB/POZ_sf"/>
</dbReference>